<dbReference type="SUPFAM" id="SSF50129">
    <property type="entry name" value="GroES-like"/>
    <property type="match status" value="1"/>
</dbReference>
<proteinExistence type="predicted"/>
<reference evidence="3 4" key="1">
    <citation type="submission" date="2019-10" db="EMBL/GenBank/DDBJ databases">
        <title>Rubrobacter sp nov SCSIO 52915 isolated from a deep-sea sediment in the South China Sea.</title>
        <authorList>
            <person name="Chen R.W."/>
        </authorList>
    </citation>
    <scope>NUCLEOTIDE SEQUENCE [LARGE SCALE GENOMIC DNA]</scope>
    <source>
        <strain evidence="3 4">SCSIO 52915</strain>
    </source>
</reference>
<dbReference type="InterPro" id="IPR020843">
    <property type="entry name" value="ER"/>
</dbReference>
<dbReference type="KEGG" id="rmar:GBA65_18705"/>
<accession>A0A6G8Q193</accession>
<dbReference type="InterPro" id="IPR013154">
    <property type="entry name" value="ADH-like_N"/>
</dbReference>
<feature type="domain" description="Enoyl reductase (ER)" evidence="2">
    <location>
        <begin position="31"/>
        <end position="224"/>
    </location>
</feature>
<dbReference type="InterPro" id="IPR011032">
    <property type="entry name" value="GroES-like_sf"/>
</dbReference>
<feature type="compositionally biased region" description="Low complexity" evidence="1">
    <location>
        <begin position="1"/>
        <end position="10"/>
    </location>
</feature>
<feature type="region of interest" description="Disordered" evidence="1">
    <location>
        <begin position="1"/>
        <end position="51"/>
    </location>
</feature>
<gene>
    <name evidence="3" type="ORF">GBA65_18705</name>
</gene>
<dbReference type="SUPFAM" id="SSF51735">
    <property type="entry name" value="NAD(P)-binding Rossmann-fold domains"/>
    <property type="match status" value="1"/>
</dbReference>
<feature type="compositionally biased region" description="Gly residues" evidence="1">
    <location>
        <begin position="11"/>
        <end position="33"/>
    </location>
</feature>
<dbReference type="Pfam" id="PF00107">
    <property type="entry name" value="ADH_zinc_N"/>
    <property type="match status" value="1"/>
</dbReference>
<protein>
    <submittedName>
        <fullName evidence="3">Zinc-binding dehydrogenase</fullName>
    </submittedName>
</protein>
<dbReference type="GO" id="GO:0016491">
    <property type="term" value="F:oxidoreductase activity"/>
    <property type="evidence" value="ECO:0007669"/>
    <property type="project" value="InterPro"/>
</dbReference>
<dbReference type="EMBL" id="CP045121">
    <property type="protein sequence ID" value="QIN80215.1"/>
    <property type="molecule type" value="Genomic_DNA"/>
</dbReference>
<evidence type="ECO:0000259" key="2">
    <source>
        <dbReference type="SMART" id="SM00829"/>
    </source>
</evidence>
<organism evidence="3 4">
    <name type="scientific">Rubrobacter marinus</name>
    <dbReference type="NCBI Taxonomy" id="2653852"/>
    <lineage>
        <taxon>Bacteria</taxon>
        <taxon>Bacillati</taxon>
        <taxon>Actinomycetota</taxon>
        <taxon>Rubrobacteria</taxon>
        <taxon>Rubrobacterales</taxon>
        <taxon>Rubrobacteraceae</taxon>
        <taxon>Rubrobacter</taxon>
    </lineage>
</organism>
<dbReference type="Proteomes" id="UP000502706">
    <property type="component" value="Chromosome"/>
</dbReference>
<dbReference type="Gene3D" id="3.40.50.720">
    <property type="entry name" value="NAD(P)-binding Rossmann-like Domain"/>
    <property type="match status" value="1"/>
</dbReference>
<dbReference type="PANTHER" id="PTHR43677:SF4">
    <property type="entry name" value="QUINONE OXIDOREDUCTASE-LIKE PROTEIN 2"/>
    <property type="match status" value="1"/>
</dbReference>
<dbReference type="PANTHER" id="PTHR43677">
    <property type="entry name" value="SHORT-CHAIN DEHYDROGENASE/REDUCTASE"/>
    <property type="match status" value="1"/>
</dbReference>
<dbReference type="AlphaFoldDB" id="A0A6G8Q193"/>
<dbReference type="Pfam" id="PF08240">
    <property type="entry name" value="ADH_N"/>
    <property type="match status" value="1"/>
</dbReference>
<evidence type="ECO:0000313" key="3">
    <source>
        <dbReference type="EMBL" id="QIN80215.1"/>
    </source>
</evidence>
<dbReference type="InterPro" id="IPR013149">
    <property type="entry name" value="ADH-like_C"/>
</dbReference>
<dbReference type="InterPro" id="IPR051397">
    <property type="entry name" value="Zn-ADH-like_protein"/>
</dbReference>
<dbReference type="Gene3D" id="3.90.180.10">
    <property type="entry name" value="Medium-chain alcohol dehydrogenases, catalytic domain"/>
    <property type="match status" value="1"/>
</dbReference>
<evidence type="ECO:0000256" key="1">
    <source>
        <dbReference type="SAM" id="MobiDB-lite"/>
    </source>
</evidence>
<name>A0A6G8Q193_9ACTN</name>
<dbReference type="InterPro" id="IPR036291">
    <property type="entry name" value="NAD(P)-bd_dom_sf"/>
</dbReference>
<sequence>MQGMGASFGPRGRGGGGGAARGRRGPGSGTGGRGELRGQPHGRGPLPVQAPFPFSPGFEASGVVAGIGEGVRDVTVGDGVMVALPHGGFAEEVVAPATSVFRLPEGMDFRTAAAFPVAYGTVHLALVHRARLRRGQVLLMHGAGGNVGRAAVEVGKYLGATVLATSGSERGLEAARERGADGLIRYDREDVRDRVLEITDGGGADVVLDPVGGDLFDASLRCVAW</sequence>
<keyword evidence="4" id="KW-1185">Reference proteome</keyword>
<dbReference type="SMART" id="SM00829">
    <property type="entry name" value="PKS_ER"/>
    <property type="match status" value="1"/>
</dbReference>
<evidence type="ECO:0000313" key="4">
    <source>
        <dbReference type="Proteomes" id="UP000502706"/>
    </source>
</evidence>